<dbReference type="SMART" id="SM00028">
    <property type="entry name" value="TPR"/>
    <property type="match status" value="9"/>
</dbReference>
<accession>A0A809SB12</accession>
<evidence type="ECO:0008006" key="7">
    <source>
        <dbReference type="Google" id="ProtNLM"/>
    </source>
</evidence>
<protein>
    <recommendedName>
        <fullName evidence="7">Tetratricopeptide repeat protein</fullName>
    </recommendedName>
</protein>
<keyword evidence="4" id="KW-0812">Transmembrane</keyword>
<keyword evidence="4" id="KW-0472">Membrane</keyword>
<keyword evidence="6" id="KW-1185">Reference proteome</keyword>
<gene>
    <name evidence="5" type="ORF">SFSGTM_27000</name>
</gene>
<dbReference type="EMBL" id="AP021881">
    <property type="protein sequence ID" value="BBP01992.1"/>
    <property type="molecule type" value="Genomic_DNA"/>
</dbReference>
<dbReference type="InterPro" id="IPR013105">
    <property type="entry name" value="TPR_2"/>
</dbReference>
<feature type="transmembrane region" description="Helical" evidence="4">
    <location>
        <begin position="191"/>
        <end position="221"/>
    </location>
</feature>
<keyword evidence="1" id="KW-0677">Repeat</keyword>
<dbReference type="AlphaFoldDB" id="A0A809SB12"/>
<dbReference type="KEGG" id="sniv:SFSGTM_27000"/>
<dbReference type="GO" id="GO:0035269">
    <property type="term" value="P:protein O-linked glycosylation via mannose"/>
    <property type="evidence" value="ECO:0007669"/>
    <property type="project" value="TreeGrafter"/>
</dbReference>
<feature type="transmembrane region" description="Helical" evidence="4">
    <location>
        <begin position="407"/>
        <end position="424"/>
    </location>
</feature>
<dbReference type="InterPro" id="IPR011990">
    <property type="entry name" value="TPR-like_helical_dom_sf"/>
</dbReference>
<keyword evidence="2 3" id="KW-0802">TPR repeat</keyword>
<feature type="transmembrane region" description="Helical" evidence="4">
    <location>
        <begin position="323"/>
        <end position="344"/>
    </location>
</feature>
<evidence type="ECO:0000313" key="5">
    <source>
        <dbReference type="EMBL" id="BBP01992.1"/>
    </source>
</evidence>
<dbReference type="Proteomes" id="UP000463939">
    <property type="component" value="Chromosome"/>
</dbReference>
<feature type="repeat" description="TPR" evidence="3">
    <location>
        <begin position="552"/>
        <end position="585"/>
    </location>
</feature>
<proteinExistence type="predicted"/>
<feature type="transmembrane region" description="Helical" evidence="4">
    <location>
        <begin position="233"/>
        <end position="249"/>
    </location>
</feature>
<dbReference type="PANTHER" id="PTHR44227">
    <property type="match status" value="1"/>
</dbReference>
<feature type="repeat" description="TPR" evidence="3">
    <location>
        <begin position="450"/>
        <end position="483"/>
    </location>
</feature>
<feature type="transmembrane region" description="Helical" evidence="4">
    <location>
        <begin position="383"/>
        <end position="400"/>
    </location>
</feature>
<dbReference type="Pfam" id="PF13181">
    <property type="entry name" value="TPR_8"/>
    <property type="match status" value="1"/>
</dbReference>
<dbReference type="Pfam" id="PF13432">
    <property type="entry name" value="TPR_16"/>
    <property type="match status" value="1"/>
</dbReference>
<evidence type="ECO:0000256" key="3">
    <source>
        <dbReference type="PROSITE-ProRule" id="PRU00339"/>
    </source>
</evidence>
<dbReference type="GO" id="GO:0030968">
    <property type="term" value="P:endoplasmic reticulum unfolded protein response"/>
    <property type="evidence" value="ECO:0007669"/>
    <property type="project" value="TreeGrafter"/>
</dbReference>
<feature type="repeat" description="TPR" evidence="3">
    <location>
        <begin position="620"/>
        <end position="653"/>
    </location>
</feature>
<dbReference type="PROSITE" id="PS50005">
    <property type="entry name" value="TPR"/>
    <property type="match status" value="6"/>
</dbReference>
<feature type="repeat" description="TPR" evidence="3">
    <location>
        <begin position="586"/>
        <end position="619"/>
    </location>
</feature>
<dbReference type="Gene3D" id="1.25.40.10">
    <property type="entry name" value="Tetratricopeptide repeat domain"/>
    <property type="match status" value="4"/>
</dbReference>
<evidence type="ECO:0000256" key="1">
    <source>
        <dbReference type="ARBA" id="ARBA00022737"/>
    </source>
</evidence>
<dbReference type="RefSeq" id="WP_162085694.1">
    <property type="nucleotide sequence ID" value="NZ_AP021881.1"/>
</dbReference>
<organism evidence="5 6">
    <name type="scientific">Sulfuriferula nivalis</name>
    <dbReference type="NCBI Taxonomy" id="2675298"/>
    <lineage>
        <taxon>Bacteria</taxon>
        <taxon>Pseudomonadati</taxon>
        <taxon>Pseudomonadota</taxon>
        <taxon>Betaproteobacteria</taxon>
        <taxon>Nitrosomonadales</taxon>
        <taxon>Sulfuricellaceae</taxon>
        <taxon>Sulfuriferula</taxon>
    </lineage>
</organism>
<feature type="repeat" description="TPR" evidence="3">
    <location>
        <begin position="654"/>
        <end position="687"/>
    </location>
</feature>
<evidence type="ECO:0000313" key="6">
    <source>
        <dbReference type="Proteomes" id="UP000463939"/>
    </source>
</evidence>
<evidence type="ECO:0000256" key="2">
    <source>
        <dbReference type="ARBA" id="ARBA00022803"/>
    </source>
</evidence>
<sequence length="768" mass="85411">MQNQYDPLANYQKFTPVEALTAWLARPGIWAGIVFIALLFVAVSVLYGHGIDYPFVFDDVPFFTEANLHQYGTSIFHFDLRWLSYASLGWTYELFGMDIAALRWGNILLHGITASLLFVFFQRMISLAKIGTQAASFSAFLLALIFAIHPVAVYGVAYLVERSIIMATLFSVAVLWCYLEGISREQGKGWLVAAVVCYFLAVFSKEHSVMLPAVAVLLSIWQGASIRDIVRRYWVVYVGFALVGAFIILRSKGVLGAPYEINAQAMLAQMSESRGGVMPEHVYALSVISQAYLYFKYLLVWLIPAPNWLAIDLRQHFPAKIMSFPEIAGFVAFLIYPVVAFNWLRKGGQRGLIGFALLAPWLLFFTELATVRLQEPFVLYRSYLWFSPLPLLIVGLMGVLDTRVKQLSIVILCAVFASLAWGRINTFESAIKLWTDAVAKDADTSRIGAERPYNNLGYAYMQAHQMTDAENNLMQALHINPKAEDVNFNMGVIRMLQGHSDEAFNYYDQAIAEKDDYRAPILNRGYLKFQLGRAADSLVDYDRAIALLPNSADGYLNRSLSYAALGQFDNALADSNMAIKLAPSNMQAYINRGAIYAQQQQFIPALADMNYAVQLAPKSAEAYYNRGHLALIQGDRDSAARDLQIAVQLNPNYPEALTQLATLEIYATHYEQALDLLNHAVSLQPNAAPLYIVRGAVQSALTHNDAALADYQHAVQLAPNNVKAQLSKGMLLVGLNRRAEAMPALQAVCQLDQAAACAKAKQLMANGR</sequence>
<dbReference type="InterPro" id="IPR019734">
    <property type="entry name" value="TPR_rpt"/>
</dbReference>
<reference evidence="6" key="1">
    <citation type="submission" date="2019-11" db="EMBL/GenBank/DDBJ databases">
        <title>Isolation and characterization of a novel species in the genus Sulfuriferula.</title>
        <authorList>
            <person name="Mochizuki J."/>
            <person name="Kojima H."/>
            <person name="Fukui M."/>
        </authorList>
    </citation>
    <scope>NUCLEOTIDE SEQUENCE [LARGE SCALE GENOMIC DNA]</scope>
    <source>
        <strain evidence="6">SGTM</strain>
    </source>
</reference>
<feature type="transmembrane region" description="Helical" evidence="4">
    <location>
        <begin position="28"/>
        <end position="47"/>
    </location>
</feature>
<dbReference type="GO" id="GO:0000030">
    <property type="term" value="F:mannosyltransferase activity"/>
    <property type="evidence" value="ECO:0007669"/>
    <property type="project" value="TreeGrafter"/>
</dbReference>
<feature type="transmembrane region" description="Helical" evidence="4">
    <location>
        <begin position="163"/>
        <end position="179"/>
    </location>
</feature>
<dbReference type="InterPro" id="IPR052346">
    <property type="entry name" value="O-mannosyl-transferase_TMTC"/>
</dbReference>
<evidence type="ECO:0000256" key="4">
    <source>
        <dbReference type="SAM" id="Phobius"/>
    </source>
</evidence>
<feature type="repeat" description="TPR" evidence="3">
    <location>
        <begin position="688"/>
        <end position="721"/>
    </location>
</feature>
<feature type="transmembrane region" description="Helical" evidence="4">
    <location>
        <begin position="137"/>
        <end position="157"/>
    </location>
</feature>
<feature type="transmembrane region" description="Helical" evidence="4">
    <location>
        <begin position="351"/>
        <end position="371"/>
    </location>
</feature>
<name>A0A809SB12_9PROT</name>
<feature type="transmembrane region" description="Helical" evidence="4">
    <location>
        <begin position="107"/>
        <end position="125"/>
    </location>
</feature>
<dbReference type="PANTHER" id="PTHR44227:SF3">
    <property type="entry name" value="PROTEIN O-MANNOSYL-TRANSFERASE TMTC4"/>
    <property type="match status" value="1"/>
</dbReference>
<keyword evidence="4" id="KW-1133">Transmembrane helix</keyword>
<dbReference type="Pfam" id="PF07719">
    <property type="entry name" value="TPR_2"/>
    <property type="match status" value="1"/>
</dbReference>
<dbReference type="SUPFAM" id="SSF48452">
    <property type="entry name" value="TPR-like"/>
    <property type="match status" value="3"/>
</dbReference>